<accession>A0ABW9MW05</accession>
<organism evidence="1 2">
    <name type="scientific">Anaerococcus cruorum</name>
    <dbReference type="NCBI Taxonomy" id="3115617"/>
    <lineage>
        <taxon>Bacteria</taxon>
        <taxon>Bacillati</taxon>
        <taxon>Bacillota</taxon>
        <taxon>Tissierellia</taxon>
        <taxon>Tissierellales</taxon>
        <taxon>Peptoniphilaceae</taxon>
        <taxon>Anaerococcus</taxon>
    </lineage>
</organism>
<dbReference type="Proteomes" id="UP001638015">
    <property type="component" value="Unassembled WGS sequence"/>
</dbReference>
<proteinExistence type="predicted"/>
<reference evidence="1 2" key="1">
    <citation type="journal article" date="2025" name="Anaerobe">
        <title>Description of Anaerococcus kampingiae sp. nov., Anaerococcus groningensis sp. nov., Anaerococcus martiniensis sp. nov., and Anaerococcus cruorum sp. nov., isolated from human clinical specimens.</title>
        <authorList>
            <person name="Boiten K.E."/>
            <person name="Meijer J."/>
            <person name="van Wezel E.M."/>
            <person name="Veloo A.C.M."/>
        </authorList>
    </citation>
    <scope>NUCLEOTIDE SEQUENCE [LARGE SCALE GENOMIC DNA]</scope>
    <source>
        <strain evidence="1 2">ENR1039</strain>
    </source>
</reference>
<name>A0ABW9MW05_9FIRM</name>
<gene>
    <name evidence="1" type="ORF">ACCQ40_04385</name>
</gene>
<sequence length="95" mass="10648">MALTLIVGVANVAYAERYGDSMNGASNYEVGQVQYNGAAWNYSGSGYNWASFTYTRNGQTLLKRTAKKGKVTGSVWDDLVRWGKNYTTKFYWNHG</sequence>
<evidence type="ECO:0008006" key="3">
    <source>
        <dbReference type="Google" id="ProtNLM"/>
    </source>
</evidence>
<evidence type="ECO:0000313" key="2">
    <source>
        <dbReference type="Proteomes" id="UP001638015"/>
    </source>
</evidence>
<comment type="caution">
    <text evidence="1">The sequence shown here is derived from an EMBL/GenBank/DDBJ whole genome shotgun (WGS) entry which is preliminary data.</text>
</comment>
<evidence type="ECO:0000313" key="1">
    <source>
        <dbReference type="EMBL" id="MFO3716028.1"/>
    </source>
</evidence>
<keyword evidence="2" id="KW-1185">Reference proteome</keyword>
<protein>
    <recommendedName>
        <fullName evidence="3">Lactococcin 972 family bacteriocin</fullName>
    </recommendedName>
</protein>
<dbReference type="RefSeq" id="WP_410032769.1">
    <property type="nucleotide sequence ID" value="NZ_JBGMEH010000003.1"/>
</dbReference>
<dbReference type="EMBL" id="JBGMEH010000003">
    <property type="protein sequence ID" value="MFO3716028.1"/>
    <property type="molecule type" value="Genomic_DNA"/>
</dbReference>